<protein>
    <submittedName>
        <fullName evidence="2">Conserved domain protein</fullName>
    </submittedName>
</protein>
<gene>
    <name evidence="2" type="ordered locus">STH887</name>
</gene>
<keyword evidence="1" id="KW-0812">Transmembrane</keyword>
<name>Q67R21_SYMTH</name>
<proteinExistence type="predicted"/>
<feature type="transmembrane region" description="Helical" evidence="1">
    <location>
        <begin position="132"/>
        <end position="157"/>
    </location>
</feature>
<sequence length="598" mass="64644">MPKGKRGVADVGSRVPLPMRKGFHVPEKGSALQPMMSVRTFTRLLQGYTAHSLRSPDFLMSAFLAFAAVGLDLNPGSSAGWLSVGEFGRHVYGLSTLLGPLVASLMLWRLARLDQALDEVVELRTDHELGPLAARALGGALAAVLAIGLGVCGVGLVHQIGQPFTWSGWPYAVAYLARSAATMLVWTGLATAGIAATRSPWGAFALPLLTWIVAFAPRLPEKVSEMARFLVLTDAAIVSPMNPWGVGFVSAAGWVGAFLLGFLGLLGLAASVQRVHRCTFRAGTAAFTLLCWGGLPLYLAVADPVPAEVAFTGAIQTRYPVTHRSASDPVPAKAGMEALATGTGVLYRPAGKPVPDELLPVYRTVRSWIEQAPWETGIADVWVLPDFNLLSYPVETFVDGSNLIVDEDLLRQFRVADRLSIAVKLTEPLPVNRPARIYLALWLLSGGQEREIRPLLAFLEHYMATGTTSSAGACEGALAWDIPDDELGRLAWGDRFRPIDLSPRDLSALPGDGVVSAPALAAEQYQFDGPTVAAAEERQHEVLFSMLHRWNPAFHQPHQFSALDACLVLRHWEAGEEQGHERYIAGRLAELQHPREAE</sequence>
<feature type="transmembrane region" description="Helical" evidence="1">
    <location>
        <begin position="201"/>
        <end position="219"/>
    </location>
</feature>
<feature type="transmembrane region" description="Helical" evidence="1">
    <location>
        <begin position="169"/>
        <end position="189"/>
    </location>
</feature>
<organism evidence="2 3">
    <name type="scientific">Symbiobacterium thermophilum (strain DSM 24528 / JCM 14929 / IAM 14863 / T)</name>
    <dbReference type="NCBI Taxonomy" id="292459"/>
    <lineage>
        <taxon>Bacteria</taxon>
        <taxon>Bacillati</taxon>
        <taxon>Bacillota</taxon>
        <taxon>Clostridia</taxon>
        <taxon>Eubacteriales</taxon>
        <taxon>Symbiobacteriaceae</taxon>
        <taxon>Symbiobacterium</taxon>
    </lineage>
</organism>
<dbReference type="Proteomes" id="UP000000417">
    <property type="component" value="Chromosome"/>
</dbReference>
<keyword evidence="1" id="KW-0472">Membrane</keyword>
<feature type="transmembrane region" description="Helical" evidence="1">
    <location>
        <begin position="282"/>
        <end position="301"/>
    </location>
</feature>
<keyword evidence="3" id="KW-1185">Reference proteome</keyword>
<keyword evidence="1" id="KW-1133">Transmembrane helix</keyword>
<feature type="transmembrane region" description="Helical" evidence="1">
    <location>
        <begin position="248"/>
        <end position="270"/>
    </location>
</feature>
<evidence type="ECO:0000313" key="2">
    <source>
        <dbReference type="EMBL" id="BAD39872.1"/>
    </source>
</evidence>
<dbReference type="EMBL" id="AP006840">
    <property type="protein sequence ID" value="BAD39872.1"/>
    <property type="molecule type" value="Genomic_DNA"/>
</dbReference>
<accession>Q67R21</accession>
<dbReference type="KEGG" id="sth:STH887"/>
<dbReference type="STRING" id="292459.STH887"/>
<dbReference type="AlphaFoldDB" id="Q67R21"/>
<dbReference type="HOGENOM" id="CLU_456278_0_0_9"/>
<evidence type="ECO:0000256" key="1">
    <source>
        <dbReference type="SAM" id="Phobius"/>
    </source>
</evidence>
<reference evidence="2 3" key="1">
    <citation type="journal article" date="2004" name="Nucleic Acids Res.">
        <title>Genome sequence of Symbiobacterium thermophilum, an uncultivable bacterium that depends on microbial commensalism.</title>
        <authorList>
            <person name="Ueda K."/>
            <person name="Yamashita A."/>
            <person name="Ishikawa J."/>
            <person name="Shimada M."/>
            <person name="Watsuji T."/>
            <person name="Morimura K."/>
            <person name="Ikeda H."/>
            <person name="Hattori M."/>
            <person name="Beppu T."/>
        </authorList>
    </citation>
    <scope>NUCLEOTIDE SEQUENCE [LARGE SCALE GENOMIC DNA]</scope>
    <source>
        <strain evidence="3">T / IAM 14863</strain>
    </source>
</reference>
<evidence type="ECO:0000313" key="3">
    <source>
        <dbReference type="Proteomes" id="UP000000417"/>
    </source>
</evidence>